<dbReference type="InterPro" id="IPR016187">
    <property type="entry name" value="CTDL_fold"/>
</dbReference>
<dbReference type="RefSeq" id="WP_183910339.1">
    <property type="nucleotide sequence ID" value="NZ_JACHXZ010000003.1"/>
</dbReference>
<proteinExistence type="predicted"/>
<dbReference type="EMBL" id="JACHXZ010000003">
    <property type="protein sequence ID" value="MBB3168824.1"/>
    <property type="molecule type" value="Genomic_DNA"/>
</dbReference>
<accession>A0A839UL01</accession>
<dbReference type="InterPro" id="IPR042095">
    <property type="entry name" value="SUMF_sf"/>
</dbReference>
<feature type="region of interest" description="Disordered" evidence="1">
    <location>
        <begin position="1"/>
        <end position="40"/>
    </location>
</feature>
<sequence length="708" mass="78348">MTQREAPPEQVNTPADSHTEIIEPTPFAPSDAPAQQQRWRPNRRQLAIGLPLFMGLVIVVMLLMSRSVTFVTLPAQTQISVSGGLHLQLANAWLLLPGDYQIHLHSQGYHSQTQTITVSDAAEQQFRFELQKLPGRLKIETTPALDDVEIYIDDVHVGFSGQEIANIEPGLHTLSLRHARYLPMQQNLTIEGKDQLQVLSLTLAPAWATVTVNTLPAGATLQVGEQPLGTTPGEFEIMQGEQPLMLTLAGYKIWQEVFEFNAGEVITLPDIRLQKADGILRFRTRPNGASVTINGNFLGLTPLDIPLNPGRSHTLKIFKEGYEEATTSVAIASGSSKALELKLTPAFGKVLISANFPDAELYVDGRLFGRANQTLSLPARPHSIAVKKVGYETFEAEVTPKPSLTQQLQVRLRTEDQAKWDSIAQQVRSPTGQILKLFRPNARFTMGSSRREQGRRSNETLRQVALTRAFYVAPLPVTNADFVQFERFHSSSHVKGNSLFSDLQPVVNISWQQAAKFCNWLSAQEQLPPFYRETNGVITGFDADATGYRMLTEAEWAWLARVQDQDGVRKYPWGNQLPPAANSGNYGDVSAASILGLILLDYNDGFPVSSPVGKFPPNEKGIYDIGGNVAEWINDFYGVGTGLSLSTETDPMGPEKGDYHVIRGSSWAHGGITELRLAYRDYGDQKRSDLGFRIARFVDARKKGDTDE</sequence>
<evidence type="ECO:0000313" key="5">
    <source>
        <dbReference type="EMBL" id="MBB3168824.1"/>
    </source>
</evidence>
<feature type="domain" description="Sulfatase-modifying factor enzyme-like" evidence="3">
    <location>
        <begin position="443"/>
        <end position="696"/>
    </location>
</feature>
<feature type="domain" description="PEGA" evidence="4">
    <location>
        <begin position="278"/>
        <end position="345"/>
    </location>
</feature>
<evidence type="ECO:0000256" key="1">
    <source>
        <dbReference type="SAM" id="MobiDB-lite"/>
    </source>
</evidence>
<dbReference type="Gene3D" id="3.90.1580.10">
    <property type="entry name" value="paralog of FGE (formylglycine-generating enzyme)"/>
    <property type="match status" value="1"/>
</dbReference>
<dbReference type="SUPFAM" id="SSF56436">
    <property type="entry name" value="C-type lectin-like"/>
    <property type="match status" value="1"/>
</dbReference>
<feature type="domain" description="PEGA" evidence="4">
    <location>
        <begin position="207"/>
        <end position="268"/>
    </location>
</feature>
<evidence type="ECO:0000259" key="4">
    <source>
        <dbReference type="Pfam" id="PF08308"/>
    </source>
</evidence>
<comment type="caution">
    <text evidence="5">The sequence shown here is derived from an EMBL/GenBank/DDBJ whole genome shotgun (WGS) entry which is preliminary data.</text>
</comment>
<dbReference type="InterPro" id="IPR051043">
    <property type="entry name" value="Sulfatase_Mod_Factor_Kinase"/>
</dbReference>
<feature type="domain" description="PEGA" evidence="4">
    <location>
        <begin position="348"/>
        <end position="414"/>
    </location>
</feature>
<dbReference type="GO" id="GO:0120147">
    <property type="term" value="F:formylglycine-generating oxidase activity"/>
    <property type="evidence" value="ECO:0007669"/>
    <property type="project" value="TreeGrafter"/>
</dbReference>
<protein>
    <submittedName>
        <fullName evidence="5">Formylglycine-generating enzyme required for sulfatase activity</fullName>
    </submittedName>
</protein>
<dbReference type="PANTHER" id="PTHR23150">
    <property type="entry name" value="SULFATASE MODIFYING FACTOR 1, 2"/>
    <property type="match status" value="1"/>
</dbReference>
<dbReference type="InterPro" id="IPR013229">
    <property type="entry name" value="PEGA"/>
</dbReference>
<name>A0A839UL01_9GAMM</name>
<dbReference type="Pfam" id="PF08308">
    <property type="entry name" value="PEGA"/>
    <property type="match status" value="3"/>
</dbReference>
<keyword evidence="2" id="KW-1133">Transmembrane helix</keyword>
<dbReference type="AlphaFoldDB" id="A0A839UL01"/>
<keyword evidence="2" id="KW-0472">Membrane</keyword>
<dbReference type="Proteomes" id="UP000559987">
    <property type="component" value="Unassembled WGS sequence"/>
</dbReference>
<keyword evidence="2" id="KW-0812">Transmembrane</keyword>
<dbReference type="Pfam" id="PF03781">
    <property type="entry name" value="FGE-sulfatase"/>
    <property type="match status" value="1"/>
</dbReference>
<reference evidence="5 6" key="1">
    <citation type="submission" date="2020-08" db="EMBL/GenBank/DDBJ databases">
        <title>Genomic Encyclopedia of Type Strains, Phase III (KMG-III): the genomes of soil and plant-associated and newly described type strains.</title>
        <authorList>
            <person name="Whitman W."/>
        </authorList>
    </citation>
    <scope>NUCLEOTIDE SEQUENCE [LARGE SCALE GENOMIC DNA]</scope>
    <source>
        <strain evidence="5 6">CECT 8571</strain>
    </source>
</reference>
<evidence type="ECO:0000256" key="2">
    <source>
        <dbReference type="SAM" id="Phobius"/>
    </source>
</evidence>
<gene>
    <name evidence="5" type="ORF">FHS30_002032</name>
</gene>
<evidence type="ECO:0000259" key="3">
    <source>
        <dbReference type="Pfam" id="PF03781"/>
    </source>
</evidence>
<keyword evidence="6" id="KW-1185">Reference proteome</keyword>
<dbReference type="PANTHER" id="PTHR23150:SF19">
    <property type="entry name" value="FORMYLGLYCINE-GENERATING ENZYME"/>
    <property type="match status" value="1"/>
</dbReference>
<evidence type="ECO:0000313" key="6">
    <source>
        <dbReference type="Proteomes" id="UP000559987"/>
    </source>
</evidence>
<organism evidence="5 6">
    <name type="scientific">Simiduia aestuariiviva</name>
    <dbReference type="NCBI Taxonomy" id="1510459"/>
    <lineage>
        <taxon>Bacteria</taxon>
        <taxon>Pseudomonadati</taxon>
        <taxon>Pseudomonadota</taxon>
        <taxon>Gammaproteobacteria</taxon>
        <taxon>Cellvibrionales</taxon>
        <taxon>Cellvibrionaceae</taxon>
        <taxon>Simiduia</taxon>
    </lineage>
</organism>
<dbReference type="Gene3D" id="2.60.40.1120">
    <property type="entry name" value="Carboxypeptidase-like, regulatory domain"/>
    <property type="match status" value="1"/>
</dbReference>
<dbReference type="InterPro" id="IPR005532">
    <property type="entry name" value="SUMF_dom"/>
</dbReference>
<feature type="transmembrane region" description="Helical" evidence="2">
    <location>
        <begin position="46"/>
        <end position="64"/>
    </location>
</feature>